<feature type="transmembrane region" description="Helical" evidence="7">
    <location>
        <begin position="104"/>
        <end position="122"/>
    </location>
</feature>
<dbReference type="RefSeq" id="WP_037466090.1">
    <property type="nucleotide sequence ID" value="NZ_BCZD01000035.1"/>
</dbReference>
<comment type="caution">
    <text evidence="8">The sequence shown here is derived from an EMBL/GenBank/DDBJ whole genome shotgun (WGS) entry which is preliminary data.</text>
</comment>
<dbReference type="AlphaFoldDB" id="A0A086P9A5"/>
<dbReference type="EMBL" id="JFZA02000018">
    <property type="protein sequence ID" value="KFG89973.1"/>
    <property type="molecule type" value="Genomic_DNA"/>
</dbReference>
<keyword evidence="5 7" id="KW-1133">Transmembrane helix</keyword>
<keyword evidence="6 7" id="KW-0472">Membrane</keyword>
<evidence type="ECO:0000313" key="8">
    <source>
        <dbReference type="EMBL" id="KFG89973.1"/>
    </source>
</evidence>
<evidence type="ECO:0000256" key="3">
    <source>
        <dbReference type="ARBA" id="ARBA00022475"/>
    </source>
</evidence>
<evidence type="ECO:0000256" key="1">
    <source>
        <dbReference type="ARBA" id="ARBA00004651"/>
    </source>
</evidence>
<feature type="transmembrane region" description="Helical" evidence="7">
    <location>
        <begin position="63"/>
        <end position="84"/>
    </location>
</feature>
<evidence type="ECO:0000256" key="7">
    <source>
        <dbReference type="SAM" id="Phobius"/>
    </source>
</evidence>
<dbReference type="PANTHER" id="PTHR34584">
    <property type="entry name" value="NA(+)/H(+) ANTIPORTER SUBUNIT E1"/>
    <property type="match status" value="1"/>
</dbReference>
<proteinExistence type="inferred from homology"/>
<protein>
    <submittedName>
        <fullName evidence="8">Monovalent cation/H+ antiporter subunit E</fullName>
    </submittedName>
</protein>
<evidence type="ECO:0000256" key="4">
    <source>
        <dbReference type="ARBA" id="ARBA00022692"/>
    </source>
</evidence>
<name>A0A086P9A5_SPHHM</name>
<evidence type="ECO:0000256" key="6">
    <source>
        <dbReference type="ARBA" id="ARBA00023136"/>
    </source>
</evidence>
<keyword evidence="3" id="KW-1003">Cell membrane</keyword>
<dbReference type="OrthoDB" id="9807187at2"/>
<dbReference type="STRING" id="76947.GCA_002080435_04186"/>
<evidence type="ECO:0000256" key="5">
    <source>
        <dbReference type="ARBA" id="ARBA00022989"/>
    </source>
</evidence>
<organism evidence="8 9">
    <name type="scientific">Sphingobium herbicidovorans (strain ATCC 700291 / DSM 11019 / CCUG 56400 / KCTC 2939 / LMG 18315 / NBRC 16415 / MH)</name>
    <name type="common">Sphingomonas herbicidovorans</name>
    <dbReference type="NCBI Taxonomy" id="1219045"/>
    <lineage>
        <taxon>Bacteria</taxon>
        <taxon>Pseudomonadati</taxon>
        <taxon>Pseudomonadota</taxon>
        <taxon>Alphaproteobacteria</taxon>
        <taxon>Sphingomonadales</taxon>
        <taxon>Sphingomonadaceae</taxon>
        <taxon>Sphingobium</taxon>
    </lineage>
</organism>
<dbReference type="PIRSF" id="PIRSF019239">
    <property type="entry name" value="MrpE"/>
    <property type="match status" value="1"/>
</dbReference>
<keyword evidence="4 7" id="KW-0812">Transmembrane</keyword>
<dbReference type="Proteomes" id="UP000024284">
    <property type="component" value="Unassembled WGS sequence"/>
</dbReference>
<dbReference type="eggNOG" id="COG1863">
    <property type="taxonomic scope" value="Bacteria"/>
</dbReference>
<accession>A0A086P9A5</accession>
<gene>
    <name evidence="8" type="ORF">BV98_002269</name>
</gene>
<evidence type="ECO:0000256" key="2">
    <source>
        <dbReference type="ARBA" id="ARBA00006228"/>
    </source>
</evidence>
<comment type="similarity">
    <text evidence="2">Belongs to the CPA3 antiporters (TC 2.A.63) subunit E family.</text>
</comment>
<dbReference type="InterPro" id="IPR002758">
    <property type="entry name" value="Cation_antiport_E"/>
</dbReference>
<dbReference type="Pfam" id="PF01899">
    <property type="entry name" value="MNHE"/>
    <property type="match status" value="1"/>
</dbReference>
<sequence>MRRFIPHPLLALLLFVTWLLLTQSFSPGQMLLGAIVAFLATQAMAALKPEPVKLRQPAAMAKLLAIVVADIVRSNFAVASLVLFRRRGRVSGFIHLPLEITHPYGLATLAVIITATPGSLWVEFDRRRSAVLVHVLDLVDEDQWIALIKLRYESLLLEIFGQ</sequence>
<dbReference type="PATRIC" id="fig|1219045.3.peg.2303"/>
<dbReference type="PANTHER" id="PTHR34584:SF1">
    <property type="entry name" value="NA(+)_H(+) ANTIPORTER SUBUNIT E1"/>
    <property type="match status" value="1"/>
</dbReference>
<evidence type="ECO:0000313" key="9">
    <source>
        <dbReference type="Proteomes" id="UP000024284"/>
    </source>
</evidence>
<dbReference type="GO" id="GO:0008324">
    <property type="term" value="F:monoatomic cation transmembrane transporter activity"/>
    <property type="evidence" value="ECO:0007669"/>
    <property type="project" value="InterPro"/>
</dbReference>
<keyword evidence="9" id="KW-1185">Reference proteome</keyword>
<comment type="subcellular location">
    <subcellularLocation>
        <location evidence="1">Cell membrane</location>
        <topology evidence="1">Multi-pass membrane protein</topology>
    </subcellularLocation>
</comment>
<dbReference type="GO" id="GO:0005886">
    <property type="term" value="C:plasma membrane"/>
    <property type="evidence" value="ECO:0007669"/>
    <property type="project" value="UniProtKB-SubCell"/>
</dbReference>
<dbReference type="NCBIfam" id="NF006520">
    <property type="entry name" value="PRK08965.1-4"/>
    <property type="match status" value="1"/>
</dbReference>
<reference evidence="8" key="1">
    <citation type="submission" date="2014-08" db="EMBL/GenBank/DDBJ databases">
        <title>Draft genome sequences of Sphingobium herbicidovorans.</title>
        <authorList>
            <person name="Gan H.M."/>
            <person name="Gan H.Y."/>
            <person name="Savka M.A."/>
        </authorList>
    </citation>
    <scope>NUCLEOTIDE SEQUENCE [LARGE SCALE GENOMIC DNA]</scope>
    <source>
        <strain evidence="8">NBRC 16415</strain>
    </source>
</reference>